<reference evidence="1 2" key="1">
    <citation type="submission" date="2020-06" db="EMBL/GenBank/DDBJ databases">
        <authorList>
            <person name="Li R."/>
            <person name="Bekaert M."/>
        </authorList>
    </citation>
    <scope>NUCLEOTIDE SEQUENCE [LARGE SCALE GENOMIC DNA]</scope>
    <source>
        <strain evidence="2">wild</strain>
    </source>
</reference>
<dbReference type="Gene3D" id="2.120.10.30">
    <property type="entry name" value="TolB, C-terminal domain"/>
    <property type="match status" value="1"/>
</dbReference>
<dbReference type="OrthoDB" id="6062662at2759"/>
<keyword evidence="2" id="KW-1185">Reference proteome</keyword>
<organism evidence="1 2">
    <name type="scientific">Mytilus coruscus</name>
    <name type="common">Sea mussel</name>
    <dbReference type="NCBI Taxonomy" id="42192"/>
    <lineage>
        <taxon>Eukaryota</taxon>
        <taxon>Metazoa</taxon>
        <taxon>Spiralia</taxon>
        <taxon>Lophotrochozoa</taxon>
        <taxon>Mollusca</taxon>
        <taxon>Bivalvia</taxon>
        <taxon>Autobranchia</taxon>
        <taxon>Pteriomorphia</taxon>
        <taxon>Mytilida</taxon>
        <taxon>Mytiloidea</taxon>
        <taxon>Mytilidae</taxon>
        <taxon>Mytilinae</taxon>
        <taxon>Mytilus</taxon>
    </lineage>
</organism>
<name>A0A6J8DE99_MYTCO</name>
<gene>
    <name evidence="1" type="ORF">MCOR_39948</name>
</gene>
<sequence>MGNRNGKLAERRAVDSNEDNITTTDEAFVPAQTPVKSNLPISVTLRQQVNVKTPYALQFIWDCIKIGNALVFPDNNNYQLIICNSDGKHRIPLPCNPYYITEVNGSVSSKISTICSCWGISCIDNNLYVVIEWFMIHVIEVTGKVKRTILLPSNIIRHITVDRDRLVCIDYTSIYCCSLDGTLIWKFKNYNYQDLRGVTTDGEGYVYVNNGNTNSVVEVFGDGQNHREILTGSDGLNRPRGIYFDKKENILLVCNYRDGKAFLFDVNKELT</sequence>
<dbReference type="SUPFAM" id="SSF63825">
    <property type="entry name" value="YWTD domain"/>
    <property type="match status" value="1"/>
</dbReference>
<proteinExistence type="predicted"/>
<dbReference type="InterPro" id="IPR011042">
    <property type="entry name" value="6-blade_b-propeller_TolB-like"/>
</dbReference>
<protein>
    <recommendedName>
        <fullName evidence="3">TRIM2_3</fullName>
    </recommendedName>
</protein>
<evidence type="ECO:0000313" key="2">
    <source>
        <dbReference type="Proteomes" id="UP000507470"/>
    </source>
</evidence>
<dbReference type="AlphaFoldDB" id="A0A6J8DE99"/>
<evidence type="ECO:0000313" key="1">
    <source>
        <dbReference type="EMBL" id="CAC5406366.1"/>
    </source>
</evidence>
<dbReference type="Proteomes" id="UP000507470">
    <property type="component" value="Unassembled WGS sequence"/>
</dbReference>
<evidence type="ECO:0008006" key="3">
    <source>
        <dbReference type="Google" id="ProtNLM"/>
    </source>
</evidence>
<accession>A0A6J8DE99</accession>
<dbReference type="EMBL" id="CACVKT020007206">
    <property type="protein sequence ID" value="CAC5406366.1"/>
    <property type="molecule type" value="Genomic_DNA"/>
</dbReference>